<evidence type="ECO:0000313" key="3">
    <source>
        <dbReference type="Proteomes" id="UP000248405"/>
    </source>
</evidence>
<dbReference type="EMBL" id="KZ821627">
    <property type="protein sequence ID" value="PYH68326.1"/>
    <property type="molecule type" value="Genomic_DNA"/>
</dbReference>
<evidence type="ECO:0000256" key="1">
    <source>
        <dbReference type="SAM" id="MobiDB-lite"/>
    </source>
</evidence>
<feature type="compositionally biased region" description="Basic and acidic residues" evidence="1">
    <location>
        <begin position="17"/>
        <end position="37"/>
    </location>
</feature>
<dbReference type="RefSeq" id="XP_025562120.1">
    <property type="nucleotide sequence ID" value="XM_025712637.1"/>
</dbReference>
<dbReference type="Proteomes" id="UP000248405">
    <property type="component" value="Unassembled WGS sequence"/>
</dbReference>
<sequence>MAPGVEPSELPEVIPQAKKDSRKTNKETSVHDIHKGEPQSSSTPGSGSGFRQQTSNSPVAVRPDEFDYLHAPRGAFKCALCHQWHTKRCPWLINY</sequence>
<name>A0A319B6A1_ASPVC</name>
<keyword evidence="3" id="KW-1185">Reference proteome</keyword>
<evidence type="ECO:0000313" key="2">
    <source>
        <dbReference type="EMBL" id="PYH68326.1"/>
    </source>
</evidence>
<reference evidence="2" key="1">
    <citation type="submission" date="2016-12" db="EMBL/GenBank/DDBJ databases">
        <title>The genomes of Aspergillus section Nigri reveals drivers in fungal speciation.</title>
        <authorList>
            <consortium name="DOE Joint Genome Institute"/>
            <person name="Vesth T.C."/>
            <person name="Nybo J."/>
            <person name="Theobald S."/>
            <person name="Brandl J."/>
            <person name="Frisvad J.C."/>
            <person name="Nielsen K.F."/>
            <person name="Lyhne E.K."/>
            <person name="Kogle M.E."/>
            <person name="Kuo A."/>
            <person name="Riley R."/>
            <person name="Clum A."/>
            <person name="Nolan M."/>
            <person name="Lipzen A."/>
            <person name="Salamov A."/>
            <person name="Henrissat B."/>
            <person name="Wiebenga A."/>
            <person name="De Vries R.P."/>
            <person name="Grigoriev I.V."/>
            <person name="Mortensen U.H."/>
            <person name="Andersen M.R."/>
            <person name="Baker S.E."/>
        </authorList>
    </citation>
    <scope>NUCLEOTIDE SEQUENCE [LARGE SCALE GENOMIC DNA]</scope>
    <source>
        <strain evidence="2">CBS 113365</strain>
    </source>
</reference>
<dbReference type="GeneID" id="37217229"/>
<gene>
    <name evidence="2" type="ORF">BO88DRAFT_488786</name>
</gene>
<proteinExistence type="predicted"/>
<organism evidence="2 3">
    <name type="scientific">Aspergillus vadensis (strain CBS 113365 / IMI 142717 / IBT 24658)</name>
    <dbReference type="NCBI Taxonomy" id="1448311"/>
    <lineage>
        <taxon>Eukaryota</taxon>
        <taxon>Fungi</taxon>
        <taxon>Dikarya</taxon>
        <taxon>Ascomycota</taxon>
        <taxon>Pezizomycotina</taxon>
        <taxon>Eurotiomycetes</taxon>
        <taxon>Eurotiomycetidae</taxon>
        <taxon>Eurotiales</taxon>
        <taxon>Aspergillaceae</taxon>
        <taxon>Aspergillus</taxon>
        <taxon>Aspergillus subgen. Circumdati</taxon>
    </lineage>
</organism>
<dbReference type="OrthoDB" id="4482556at2759"/>
<feature type="region of interest" description="Disordered" evidence="1">
    <location>
        <begin position="1"/>
        <end position="59"/>
    </location>
</feature>
<protein>
    <submittedName>
        <fullName evidence="2">Uncharacterized protein</fullName>
    </submittedName>
</protein>
<dbReference type="AlphaFoldDB" id="A0A319B6A1"/>
<accession>A0A319B6A1</accession>